<dbReference type="RefSeq" id="WP_258821549.1">
    <property type="nucleotide sequence ID" value="NZ_JANUHB010000002.1"/>
</dbReference>
<evidence type="ECO:0000256" key="1">
    <source>
        <dbReference type="SAM" id="Phobius"/>
    </source>
</evidence>
<keyword evidence="1" id="KW-1133">Transmembrane helix</keyword>
<feature type="transmembrane region" description="Helical" evidence="1">
    <location>
        <begin position="91"/>
        <end position="112"/>
    </location>
</feature>
<evidence type="ECO:0000313" key="3">
    <source>
        <dbReference type="Proteomes" id="UP001206126"/>
    </source>
</evidence>
<name>A0ABT2DAA4_9BURK</name>
<keyword evidence="1" id="KW-0472">Membrane</keyword>
<feature type="transmembrane region" description="Helical" evidence="1">
    <location>
        <begin position="149"/>
        <end position="171"/>
    </location>
</feature>
<dbReference type="Proteomes" id="UP001206126">
    <property type="component" value="Unassembled WGS sequence"/>
</dbReference>
<dbReference type="InterPro" id="IPR005325">
    <property type="entry name" value="DUF308_memb"/>
</dbReference>
<gene>
    <name evidence="2" type="ORF">NX774_07435</name>
</gene>
<dbReference type="EMBL" id="JANUHB010000002">
    <property type="protein sequence ID" value="MCS0807754.1"/>
    <property type="molecule type" value="Genomic_DNA"/>
</dbReference>
<accession>A0ABT2DAA4</accession>
<dbReference type="Pfam" id="PF03729">
    <property type="entry name" value="DUF308"/>
    <property type="match status" value="2"/>
</dbReference>
<feature type="transmembrane region" description="Helical" evidence="1">
    <location>
        <begin position="124"/>
        <end position="143"/>
    </location>
</feature>
<keyword evidence="3" id="KW-1185">Reference proteome</keyword>
<dbReference type="PANTHER" id="PTHR34989:SF1">
    <property type="entry name" value="PROTEIN HDED"/>
    <property type="match status" value="1"/>
</dbReference>
<feature type="transmembrane region" description="Helical" evidence="1">
    <location>
        <begin position="12"/>
        <end position="29"/>
    </location>
</feature>
<keyword evidence="1" id="KW-0812">Transmembrane</keyword>
<feature type="transmembrane region" description="Helical" evidence="1">
    <location>
        <begin position="35"/>
        <end position="54"/>
    </location>
</feature>
<dbReference type="InterPro" id="IPR052712">
    <property type="entry name" value="Acid_resist_chaperone_HdeD"/>
</dbReference>
<reference evidence="2 3" key="1">
    <citation type="submission" date="2022-08" db="EMBL/GenBank/DDBJ databases">
        <title>Reclassification of Massilia species as members of the genera Telluria, Duganella, Pseudoduganella, Mokoshia gen. nov. and Zemynaea gen. nov. using orthogonal and non-orthogonal genome-based approaches.</title>
        <authorList>
            <person name="Bowman J.P."/>
        </authorList>
    </citation>
    <scope>NUCLEOTIDE SEQUENCE [LARGE SCALE GENOMIC DNA]</scope>
    <source>
        <strain evidence="2 3">JCM 31605</strain>
    </source>
</reference>
<protein>
    <submittedName>
        <fullName evidence="2">HdeD family acid-resistance protein</fullName>
    </submittedName>
</protein>
<dbReference type="PANTHER" id="PTHR34989">
    <property type="entry name" value="PROTEIN HDED"/>
    <property type="match status" value="1"/>
</dbReference>
<organism evidence="2 3">
    <name type="scientific">Massilia agilis</name>
    <dbReference type="NCBI Taxonomy" id="1811226"/>
    <lineage>
        <taxon>Bacteria</taxon>
        <taxon>Pseudomonadati</taxon>
        <taxon>Pseudomonadota</taxon>
        <taxon>Betaproteobacteria</taxon>
        <taxon>Burkholderiales</taxon>
        <taxon>Oxalobacteraceae</taxon>
        <taxon>Telluria group</taxon>
        <taxon>Massilia</taxon>
    </lineage>
</organism>
<proteinExistence type="predicted"/>
<evidence type="ECO:0000313" key="2">
    <source>
        <dbReference type="EMBL" id="MCS0807754.1"/>
    </source>
</evidence>
<feature type="transmembrane region" description="Helical" evidence="1">
    <location>
        <begin position="66"/>
        <end position="85"/>
    </location>
</feature>
<sequence>MNSFYVRSWWVAALRGVLGILFGVLALMWPGLTLLTLVALFAAYAMLGGIASVIGAISHRKVDDDWWIPLLLGLVSIGAAVVAVVNPVLTTLVLVMVIAANALVSGVLDIVAAARLRRELHGEWMLALSGIASVVFGALVFLYPLAGAIAMVWLISIYAIINGALLLSLAIRARTVTARTQARPAVERRVLPDRRMAGAH</sequence>
<comment type="caution">
    <text evidence="2">The sequence shown here is derived from an EMBL/GenBank/DDBJ whole genome shotgun (WGS) entry which is preliminary data.</text>
</comment>